<evidence type="ECO:0000313" key="3">
    <source>
        <dbReference type="Proteomes" id="UP000557739"/>
    </source>
</evidence>
<accession>A0A7W9EI40</accession>
<sequence>MESHVPVRTRIAAELIPIAAGESRRATRKAVSLDAGLFDEGRHGSLCRITDLSMSGARLQTFSDLIPGSSILLTLPGAVRRLTRIVWSRDYEAGCQFDEPLSPFEFDLLTAG</sequence>
<dbReference type="RefSeq" id="WP_184027893.1">
    <property type="nucleotide sequence ID" value="NZ_JACIJJ010000003.1"/>
</dbReference>
<dbReference type="Proteomes" id="UP000557739">
    <property type="component" value="Unassembled WGS sequence"/>
</dbReference>
<dbReference type="GO" id="GO:0035438">
    <property type="term" value="F:cyclic-di-GMP binding"/>
    <property type="evidence" value="ECO:0007669"/>
    <property type="project" value="InterPro"/>
</dbReference>
<dbReference type="Gene3D" id="2.40.10.220">
    <property type="entry name" value="predicted glycosyltransferase like domains"/>
    <property type="match status" value="1"/>
</dbReference>
<evidence type="ECO:0000259" key="1">
    <source>
        <dbReference type="Pfam" id="PF07238"/>
    </source>
</evidence>
<proteinExistence type="predicted"/>
<comment type="caution">
    <text evidence="2">The sequence shown here is derived from an EMBL/GenBank/DDBJ whole genome shotgun (WGS) entry which is preliminary data.</text>
</comment>
<dbReference type="Pfam" id="PF07238">
    <property type="entry name" value="PilZ"/>
    <property type="match status" value="1"/>
</dbReference>
<dbReference type="InterPro" id="IPR009875">
    <property type="entry name" value="PilZ_domain"/>
</dbReference>
<dbReference type="EMBL" id="JACIJJ010000003">
    <property type="protein sequence ID" value="MBB5698729.1"/>
    <property type="molecule type" value="Genomic_DNA"/>
</dbReference>
<feature type="domain" description="PilZ" evidence="1">
    <location>
        <begin position="23"/>
        <end position="102"/>
    </location>
</feature>
<reference evidence="2 3" key="1">
    <citation type="submission" date="2020-08" db="EMBL/GenBank/DDBJ databases">
        <title>Genomic Encyclopedia of Type Strains, Phase IV (KMG-IV): sequencing the most valuable type-strain genomes for metagenomic binning, comparative biology and taxonomic classification.</title>
        <authorList>
            <person name="Goeker M."/>
        </authorList>
    </citation>
    <scope>NUCLEOTIDE SEQUENCE [LARGE SCALE GENOMIC DNA]</scope>
    <source>
        <strain evidence="2 3">DSM 27244</strain>
    </source>
</reference>
<dbReference type="AlphaFoldDB" id="A0A7W9EI40"/>
<organism evidence="2 3">
    <name type="scientific">Sphingomonas yantingensis</name>
    <dbReference type="NCBI Taxonomy" id="1241761"/>
    <lineage>
        <taxon>Bacteria</taxon>
        <taxon>Pseudomonadati</taxon>
        <taxon>Pseudomonadota</taxon>
        <taxon>Alphaproteobacteria</taxon>
        <taxon>Sphingomonadales</taxon>
        <taxon>Sphingomonadaceae</taxon>
        <taxon>Sphingomonas</taxon>
    </lineage>
</organism>
<gene>
    <name evidence="2" type="ORF">FHR19_002084</name>
</gene>
<dbReference type="SUPFAM" id="SSF141371">
    <property type="entry name" value="PilZ domain-like"/>
    <property type="match status" value="1"/>
</dbReference>
<protein>
    <recommendedName>
        <fullName evidence="1">PilZ domain-containing protein</fullName>
    </recommendedName>
</protein>
<name>A0A7W9EI40_9SPHN</name>
<evidence type="ECO:0000313" key="2">
    <source>
        <dbReference type="EMBL" id="MBB5698729.1"/>
    </source>
</evidence>
<keyword evidence="3" id="KW-1185">Reference proteome</keyword>